<dbReference type="GO" id="GO:0017005">
    <property type="term" value="F:3'-tyrosyl-DNA phosphodiesterase activity"/>
    <property type="evidence" value="ECO:0007669"/>
    <property type="project" value="TreeGrafter"/>
</dbReference>
<reference evidence="14 15" key="1">
    <citation type="submission" date="2014-06" db="EMBL/GenBank/DDBJ databases">
        <authorList>
            <person name="Swart Estienne"/>
        </authorList>
    </citation>
    <scope>NUCLEOTIDE SEQUENCE [LARGE SCALE GENOMIC DNA]</scope>
    <source>
        <strain evidence="14 15">130c</strain>
    </source>
</reference>
<gene>
    <name evidence="14" type="primary">Contig10886.g11631</name>
    <name evidence="14" type="ORF">STYLEM_20876</name>
</gene>
<dbReference type="InParanoid" id="A0A078BBX9"/>
<feature type="site" description="Interaction with DNA" evidence="11">
    <location>
        <position position="478"/>
    </location>
</feature>
<feature type="region of interest" description="Disordered" evidence="12">
    <location>
        <begin position="1"/>
        <end position="98"/>
    </location>
</feature>
<dbReference type="Pfam" id="PF06087">
    <property type="entry name" value="Tyr-DNA_phospho"/>
    <property type="match status" value="1"/>
</dbReference>
<dbReference type="OrthoDB" id="47785at2759"/>
<sequence>MNNKKRALSEIQDGEQDHAGLVCKSVVTPKKRRPNNETFIKSKEQLQQIQQQNISKPQKRSSESSYDEPDLDVKFISDHNPVQRQDKEEAKNSQREVDELKEEQKEICIKFDGTKLYTNRIKFYYSKAKIDNALSFKQLMSKDLLDEKDPGYDVDVKSAIFASFEYEEDLMLPLFSRKIPTTIFEDQIKRTDPLIFFADDEINCNKINVNKYDTVPYASYHSKVIIYQFEDRLRVILSSANLTNYMWYYIQQCIWAQDFPLLKLPSSKSKLEERKSENDFKHSLGKYLEHLVPWNVRKNPDVFRQKINLDDYDFSKAQVHLVESINGRLKGDKISEYGLMRINSLIKQHHPLPEKSKIWIQASSIGRMWPKYLQDFYYTLTGILISEERIHDRFGFIYPTESHARKSNLGINNCDCLHLKTTSWRQKGFPTGSFYRYEGRTELFNEDIAHSKVLIITDDDKGTINDNTFIYIGSHNMSSNAWGKFERNKEQFTIANWELGVSLIPKADSKDLKQSWIESLCFKFPPVKYKFGDIPYFGDVDYK</sequence>
<evidence type="ECO:0000256" key="11">
    <source>
        <dbReference type="PIRSR" id="PIRSR610347-3"/>
    </source>
</evidence>
<feature type="active site" description="Nucleophile" evidence="9">
    <location>
        <position position="221"/>
    </location>
</feature>
<feature type="active site" description="Proton donor/acceptor" evidence="9">
    <location>
        <position position="450"/>
    </location>
</feature>
<evidence type="ECO:0000256" key="6">
    <source>
        <dbReference type="ARBA" id="ARBA00022839"/>
    </source>
</evidence>
<dbReference type="PANTHER" id="PTHR12415:SF0">
    <property type="entry name" value="TYROSYL-DNA PHOSPHODIESTERASE 1"/>
    <property type="match status" value="1"/>
</dbReference>
<dbReference type="GO" id="GO:0003690">
    <property type="term" value="F:double-stranded DNA binding"/>
    <property type="evidence" value="ECO:0007669"/>
    <property type="project" value="TreeGrafter"/>
</dbReference>
<organism evidence="14 15">
    <name type="scientific">Stylonychia lemnae</name>
    <name type="common">Ciliate</name>
    <dbReference type="NCBI Taxonomy" id="5949"/>
    <lineage>
        <taxon>Eukaryota</taxon>
        <taxon>Sar</taxon>
        <taxon>Alveolata</taxon>
        <taxon>Ciliophora</taxon>
        <taxon>Intramacronucleata</taxon>
        <taxon>Spirotrichea</taxon>
        <taxon>Stichotrichia</taxon>
        <taxon>Sporadotrichida</taxon>
        <taxon>Oxytrichidae</taxon>
        <taxon>Stylonychinae</taxon>
        <taxon>Stylonychia</taxon>
    </lineage>
</organism>
<evidence type="ECO:0000256" key="12">
    <source>
        <dbReference type="SAM" id="MobiDB-lite"/>
    </source>
</evidence>
<keyword evidence="5" id="KW-0378">Hydrolase</keyword>
<dbReference type="Gene3D" id="3.30.870.10">
    <property type="entry name" value="Endonuclease Chain A"/>
    <property type="match status" value="2"/>
</dbReference>
<evidence type="ECO:0000256" key="9">
    <source>
        <dbReference type="PIRSR" id="PIRSR610347-1"/>
    </source>
</evidence>
<feature type="compositionally biased region" description="Low complexity" evidence="12">
    <location>
        <begin position="45"/>
        <end position="56"/>
    </location>
</feature>
<dbReference type="InterPro" id="IPR001736">
    <property type="entry name" value="PLipase_D/transphosphatidylase"/>
</dbReference>
<keyword evidence="3" id="KW-0540">Nuclease</keyword>
<evidence type="ECO:0000256" key="3">
    <source>
        <dbReference type="ARBA" id="ARBA00022722"/>
    </source>
</evidence>
<feature type="compositionally biased region" description="Basic and acidic residues" evidence="12">
    <location>
        <begin position="84"/>
        <end position="98"/>
    </location>
</feature>
<evidence type="ECO:0000256" key="8">
    <source>
        <dbReference type="ARBA" id="ARBA00023242"/>
    </source>
</evidence>
<dbReference type="GO" id="GO:0006281">
    <property type="term" value="P:DNA repair"/>
    <property type="evidence" value="ECO:0007669"/>
    <property type="project" value="UniProtKB-KW"/>
</dbReference>
<keyword evidence="6" id="KW-0269">Exonuclease</keyword>
<evidence type="ECO:0000256" key="5">
    <source>
        <dbReference type="ARBA" id="ARBA00022801"/>
    </source>
</evidence>
<evidence type="ECO:0000313" key="15">
    <source>
        <dbReference type="Proteomes" id="UP000039865"/>
    </source>
</evidence>
<dbReference type="SUPFAM" id="SSF56024">
    <property type="entry name" value="Phospholipase D/nuclease"/>
    <property type="match status" value="2"/>
</dbReference>
<dbReference type="PROSITE" id="PS50035">
    <property type="entry name" value="PLD"/>
    <property type="match status" value="1"/>
</dbReference>
<feature type="binding site" evidence="10">
    <location>
        <position position="223"/>
    </location>
    <ligand>
        <name>substrate</name>
    </ligand>
</feature>
<evidence type="ECO:0000256" key="7">
    <source>
        <dbReference type="ARBA" id="ARBA00023204"/>
    </source>
</evidence>
<dbReference type="GO" id="GO:0005634">
    <property type="term" value="C:nucleus"/>
    <property type="evidence" value="ECO:0007669"/>
    <property type="project" value="UniProtKB-SubCell"/>
</dbReference>
<keyword evidence="8" id="KW-0539">Nucleus</keyword>
<feature type="binding site" evidence="10">
    <location>
        <position position="452"/>
    </location>
    <ligand>
        <name>substrate</name>
    </ligand>
</feature>
<dbReference type="PANTHER" id="PTHR12415">
    <property type="entry name" value="TYROSYL-DNA PHOSPHODIESTERASE 1"/>
    <property type="match status" value="1"/>
</dbReference>
<evidence type="ECO:0000259" key="13">
    <source>
        <dbReference type="PROSITE" id="PS50035"/>
    </source>
</evidence>
<dbReference type="OMA" id="LYENAHI"/>
<comment type="similarity">
    <text evidence="2">Belongs to the tyrosyl-DNA phosphodiesterase family.</text>
</comment>
<feature type="domain" description="PLD phosphodiesterase" evidence="13">
    <location>
        <begin position="445"/>
        <end position="481"/>
    </location>
</feature>
<evidence type="ECO:0000256" key="1">
    <source>
        <dbReference type="ARBA" id="ARBA00004123"/>
    </source>
</evidence>
<name>A0A078BBX9_STYLE</name>
<proteinExistence type="inferred from homology"/>
<keyword evidence="4" id="KW-0227">DNA damage</keyword>
<dbReference type="Proteomes" id="UP000039865">
    <property type="component" value="Unassembled WGS sequence"/>
</dbReference>
<dbReference type="GO" id="GO:0004527">
    <property type="term" value="F:exonuclease activity"/>
    <property type="evidence" value="ECO:0007669"/>
    <property type="project" value="UniProtKB-KW"/>
</dbReference>
<protein>
    <submittedName>
        <fullName evidence="14">Tyrosyl-dna phosphodiesterase</fullName>
    </submittedName>
</protein>
<keyword evidence="15" id="KW-1185">Reference proteome</keyword>
<evidence type="ECO:0000256" key="2">
    <source>
        <dbReference type="ARBA" id="ARBA00010205"/>
    </source>
</evidence>
<dbReference type="EMBL" id="CCKQ01019694">
    <property type="protein sequence ID" value="CDW91716.1"/>
    <property type="molecule type" value="Genomic_DNA"/>
</dbReference>
<evidence type="ECO:0000313" key="14">
    <source>
        <dbReference type="EMBL" id="CDW91716.1"/>
    </source>
</evidence>
<dbReference type="InterPro" id="IPR010347">
    <property type="entry name" value="Tdp1"/>
</dbReference>
<dbReference type="AlphaFoldDB" id="A0A078BBX9"/>
<evidence type="ECO:0000256" key="10">
    <source>
        <dbReference type="PIRSR" id="PIRSR610347-2"/>
    </source>
</evidence>
<evidence type="ECO:0000256" key="4">
    <source>
        <dbReference type="ARBA" id="ARBA00022763"/>
    </source>
</evidence>
<keyword evidence="7" id="KW-0234">DNA repair</keyword>
<accession>A0A078BBX9</accession>
<dbReference type="GO" id="GO:0003697">
    <property type="term" value="F:single-stranded DNA binding"/>
    <property type="evidence" value="ECO:0007669"/>
    <property type="project" value="TreeGrafter"/>
</dbReference>
<comment type="subcellular location">
    <subcellularLocation>
        <location evidence="1">Nucleus</location>
    </subcellularLocation>
</comment>